<proteinExistence type="predicted"/>
<evidence type="ECO:0000313" key="2">
    <source>
        <dbReference type="Proteomes" id="UP000663889"/>
    </source>
</evidence>
<name>A0A815Y632_9BILA</name>
<comment type="caution">
    <text evidence="1">The sequence shown here is derived from an EMBL/GenBank/DDBJ whole genome shotgun (WGS) entry which is preliminary data.</text>
</comment>
<protein>
    <submittedName>
        <fullName evidence="1">Uncharacterized protein</fullName>
    </submittedName>
</protein>
<organism evidence="1 2">
    <name type="scientific">Rotaria sordida</name>
    <dbReference type="NCBI Taxonomy" id="392033"/>
    <lineage>
        <taxon>Eukaryota</taxon>
        <taxon>Metazoa</taxon>
        <taxon>Spiralia</taxon>
        <taxon>Gnathifera</taxon>
        <taxon>Rotifera</taxon>
        <taxon>Eurotatoria</taxon>
        <taxon>Bdelloidea</taxon>
        <taxon>Philodinida</taxon>
        <taxon>Philodinidae</taxon>
        <taxon>Rotaria</taxon>
    </lineage>
</organism>
<dbReference type="EMBL" id="CAJNOU010013645">
    <property type="protein sequence ID" value="CAF1566049.1"/>
    <property type="molecule type" value="Genomic_DNA"/>
</dbReference>
<reference evidence="1" key="1">
    <citation type="submission" date="2021-02" db="EMBL/GenBank/DDBJ databases">
        <authorList>
            <person name="Nowell W R."/>
        </authorList>
    </citation>
    <scope>NUCLEOTIDE SEQUENCE</scope>
</reference>
<accession>A0A815Y632</accession>
<dbReference type="AlphaFoldDB" id="A0A815Y632"/>
<feature type="non-terminal residue" evidence="1">
    <location>
        <position position="50"/>
    </location>
</feature>
<sequence>MSKNLLNQSDTLRLKALQSGIENRVEVNQRMLIDKMLARYSSDFVVCREL</sequence>
<dbReference type="Proteomes" id="UP000663889">
    <property type="component" value="Unassembled WGS sequence"/>
</dbReference>
<gene>
    <name evidence="1" type="ORF">SEV965_LOCUS39363</name>
</gene>
<evidence type="ECO:0000313" key="1">
    <source>
        <dbReference type="EMBL" id="CAF1566049.1"/>
    </source>
</evidence>